<dbReference type="PANTHER" id="PTHR10491:SF4">
    <property type="entry name" value="METHIONINE ADENOSYLTRANSFERASE 2 SUBUNIT BETA"/>
    <property type="match status" value="1"/>
</dbReference>
<dbReference type="InterPro" id="IPR005913">
    <property type="entry name" value="dTDP_dehydrorham_reduct"/>
</dbReference>
<sequence>MVGAPESQEIVKLLITGASGQLGTDLVLSARNSGHKVIAASHNDLDITDKSLVGRVVGEANVDAIIHSAAWTAVDACESDPQKAMAVNRDGTANIVSAARESGARVIYISTDYVFDGPQSTPYIESDLPNPQSVYGVSKLAGEQQLDLTTDQIVRISWVCGEHGANMVKTILRLAASNPTLTFVDDQIGSPTFTSDAAPAIVELATSGGAGIWHLTNQGSTSWFGFARDVLTCAGLDANRVIATTTELLQPARPAKRPSNSVLDNARMRQANLKMLDDYHIPLQRLVDALTS</sequence>
<reference evidence="2" key="1">
    <citation type="submission" date="2020-05" db="EMBL/GenBank/DDBJ databases">
        <authorList>
            <person name="Chiriac C."/>
            <person name="Salcher M."/>
            <person name="Ghai R."/>
            <person name="Kavagutti S V."/>
        </authorList>
    </citation>
    <scope>NUCLEOTIDE SEQUENCE</scope>
</reference>
<dbReference type="Pfam" id="PF04321">
    <property type="entry name" value="RmlD_sub_bind"/>
    <property type="match status" value="1"/>
</dbReference>
<dbReference type="EMBL" id="CAEZUN010000127">
    <property type="protein sequence ID" value="CAB4606475.1"/>
    <property type="molecule type" value="Genomic_DNA"/>
</dbReference>
<evidence type="ECO:0000313" key="2">
    <source>
        <dbReference type="EMBL" id="CAB4606475.1"/>
    </source>
</evidence>
<proteinExistence type="predicted"/>
<feature type="domain" description="RmlD-like substrate binding" evidence="1">
    <location>
        <begin position="12"/>
        <end position="290"/>
    </location>
</feature>
<dbReference type="NCBIfam" id="TIGR01214">
    <property type="entry name" value="rmlD"/>
    <property type="match status" value="1"/>
</dbReference>
<organism evidence="2">
    <name type="scientific">freshwater metagenome</name>
    <dbReference type="NCBI Taxonomy" id="449393"/>
    <lineage>
        <taxon>unclassified sequences</taxon>
        <taxon>metagenomes</taxon>
        <taxon>ecological metagenomes</taxon>
    </lineage>
</organism>
<dbReference type="InterPro" id="IPR029903">
    <property type="entry name" value="RmlD-like-bd"/>
</dbReference>
<dbReference type="InterPro" id="IPR036291">
    <property type="entry name" value="NAD(P)-bd_dom_sf"/>
</dbReference>
<dbReference type="PANTHER" id="PTHR10491">
    <property type="entry name" value="DTDP-4-DEHYDRORHAMNOSE REDUCTASE"/>
    <property type="match status" value="1"/>
</dbReference>
<name>A0A6J6H5A3_9ZZZZ</name>
<gene>
    <name evidence="2" type="ORF">UFOPK1826_01014</name>
</gene>
<evidence type="ECO:0000259" key="1">
    <source>
        <dbReference type="Pfam" id="PF04321"/>
    </source>
</evidence>
<dbReference type="Gene3D" id="3.90.25.10">
    <property type="entry name" value="UDP-galactose 4-epimerase, domain 1"/>
    <property type="match status" value="1"/>
</dbReference>
<dbReference type="Gene3D" id="3.40.50.720">
    <property type="entry name" value="NAD(P)-binding Rossmann-like Domain"/>
    <property type="match status" value="1"/>
</dbReference>
<dbReference type="SUPFAM" id="SSF51735">
    <property type="entry name" value="NAD(P)-binding Rossmann-fold domains"/>
    <property type="match status" value="1"/>
</dbReference>
<dbReference type="AlphaFoldDB" id="A0A6J6H5A3"/>
<dbReference type="CDD" id="cd05254">
    <property type="entry name" value="dTDP_HR_like_SDR_e"/>
    <property type="match status" value="1"/>
</dbReference>
<accession>A0A6J6H5A3</accession>
<protein>
    <submittedName>
        <fullName evidence="2">Unannotated protein</fullName>
    </submittedName>
</protein>